<accession>A0A2P5CC66</accession>
<evidence type="ECO:0000259" key="1">
    <source>
        <dbReference type="Pfam" id="PF13456"/>
    </source>
</evidence>
<dbReference type="EMBL" id="JXTB01000147">
    <property type="protein sequence ID" value="PON58617.1"/>
    <property type="molecule type" value="Genomic_DNA"/>
</dbReference>
<comment type="caution">
    <text evidence="2">The sequence shown here is derived from an EMBL/GenBank/DDBJ whole genome shotgun (WGS) entry which is preliminary data.</text>
</comment>
<dbReference type="InterPro" id="IPR002156">
    <property type="entry name" value="RNaseH_domain"/>
</dbReference>
<dbReference type="Pfam" id="PF13456">
    <property type="entry name" value="RVT_3"/>
    <property type="match status" value="1"/>
</dbReference>
<organism evidence="2 3">
    <name type="scientific">Parasponia andersonii</name>
    <name type="common">Sponia andersonii</name>
    <dbReference type="NCBI Taxonomy" id="3476"/>
    <lineage>
        <taxon>Eukaryota</taxon>
        <taxon>Viridiplantae</taxon>
        <taxon>Streptophyta</taxon>
        <taxon>Embryophyta</taxon>
        <taxon>Tracheophyta</taxon>
        <taxon>Spermatophyta</taxon>
        <taxon>Magnoliopsida</taxon>
        <taxon>eudicotyledons</taxon>
        <taxon>Gunneridae</taxon>
        <taxon>Pentapetalae</taxon>
        <taxon>rosids</taxon>
        <taxon>fabids</taxon>
        <taxon>Rosales</taxon>
        <taxon>Cannabaceae</taxon>
        <taxon>Parasponia</taxon>
    </lineage>
</organism>
<evidence type="ECO:0000313" key="3">
    <source>
        <dbReference type="Proteomes" id="UP000237105"/>
    </source>
</evidence>
<sequence length="110" mass="11672">ILGASCVGIGAVIRDINGFVCGALSSILKGYFRVCTAECLAIREEIRLALQNGFFVSEVENESSSAISSIHSPDHSHIRVGFGTIKHIPKTPLDAAASKLCGTQLKTPPY</sequence>
<evidence type="ECO:0000313" key="2">
    <source>
        <dbReference type="EMBL" id="PON58617.1"/>
    </source>
</evidence>
<keyword evidence="3" id="KW-1185">Reference proteome</keyword>
<name>A0A2P5CC66_PARAD</name>
<feature type="domain" description="RNase H type-1" evidence="1">
    <location>
        <begin position="8"/>
        <end position="75"/>
    </location>
</feature>
<dbReference type="AlphaFoldDB" id="A0A2P5CC66"/>
<reference evidence="3" key="1">
    <citation type="submission" date="2016-06" db="EMBL/GenBank/DDBJ databases">
        <title>Parallel loss of symbiosis genes in relatives of nitrogen-fixing non-legume Parasponia.</title>
        <authorList>
            <person name="Van Velzen R."/>
            <person name="Holmer R."/>
            <person name="Bu F."/>
            <person name="Rutten L."/>
            <person name="Van Zeijl A."/>
            <person name="Liu W."/>
            <person name="Santuari L."/>
            <person name="Cao Q."/>
            <person name="Sharma T."/>
            <person name="Shen D."/>
            <person name="Roswanjaya Y."/>
            <person name="Wardhani T."/>
            <person name="Kalhor M.S."/>
            <person name="Jansen J."/>
            <person name="Van den Hoogen J."/>
            <person name="Gungor B."/>
            <person name="Hartog M."/>
            <person name="Hontelez J."/>
            <person name="Verver J."/>
            <person name="Yang W.-C."/>
            <person name="Schijlen E."/>
            <person name="Repin R."/>
            <person name="Schilthuizen M."/>
            <person name="Schranz E."/>
            <person name="Heidstra R."/>
            <person name="Miyata K."/>
            <person name="Fedorova E."/>
            <person name="Kohlen W."/>
            <person name="Bisseling T."/>
            <person name="Smit S."/>
            <person name="Geurts R."/>
        </authorList>
    </citation>
    <scope>NUCLEOTIDE SEQUENCE [LARGE SCALE GENOMIC DNA]</scope>
    <source>
        <strain evidence="3">cv. WU1-14</strain>
    </source>
</reference>
<dbReference type="GO" id="GO:0004523">
    <property type="term" value="F:RNA-DNA hybrid ribonuclease activity"/>
    <property type="evidence" value="ECO:0007669"/>
    <property type="project" value="InterPro"/>
</dbReference>
<proteinExistence type="predicted"/>
<dbReference type="Proteomes" id="UP000237105">
    <property type="component" value="Unassembled WGS sequence"/>
</dbReference>
<dbReference type="GO" id="GO:0003676">
    <property type="term" value="F:nucleic acid binding"/>
    <property type="evidence" value="ECO:0007669"/>
    <property type="project" value="InterPro"/>
</dbReference>
<gene>
    <name evidence="2" type="ORF">PanWU01x14_165070</name>
</gene>
<protein>
    <recommendedName>
        <fullName evidence="1">RNase H type-1 domain-containing protein</fullName>
    </recommendedName>
</protein>
<feature type="non-terminal residue" evidence="2">
    <location>
        <position position="1"/>
    </location>
</feature>